<dbReference type="Proteomes" id="UP001151088">
    <property type="component" value="Unassembled WGS sequence"/>
</dbReference>
<protein>
    <submittedName>
        <fullName evidence="1">Uncharacterized protein</fullName>
    </submittedName>
</protein>
<keyword evidence="2" id="KW-1185">Reference proteome</keyword>
<dbReference type="RefSeq" id="WP_258734530.1">
    <property type="nucleotide sequence ID" value="NZ_JANTHZ010000012.1"/>
</dbReference>
<gene>
    <name evidence="1" type="ORF">NVS89_19995</name>
</gene>
<organism evidence="1 2">
    <name type="scientific">Ancylobacter mangrovi</name>
    <dbReference type="NCBI Taxonomy" id="2972472"/>
    <lineage>
        <taxon>Bacteria</taxon>
        <taxon>Pseudomonadati</taxon>
        <taxon>Pseudomonadota</taxon>
        <taxon>Alphaproteobacteria</taxon>
        <taxon>Hyphomicrobiales</taxon>
        <taxon>Xanthobacteraceae</taxon>
        <taxon>Ancylobacter</taxon>
    </lineage>
</organism>
<evidence type="ECO:0000313" key="1">
    <source>
        <dbReference type="EMBL" id="MCS0497375.1"/>
    </source>
</evidence>
<dbReference type="AlphaFoldDB" id="A0A9X2T3I4"/>
<accession>A0A9X2T3I4</accession>
<dbReference type="EMBL" id="JANTHZ010000012">
    <property type="protein sequence ID" value="MCS0497375.1"/>
    <property type="molecule type" value="Genomic_DNA"/>
</dbReference>
<proteinExistence type="predicted"/>
<name>A0A9X2T3I4_9HYPH</name>
<reference evidence="1" key="1">
    <citation type="submission" date="2022-08" db="EMBL/GenBank/DDBJ databases">
        <authorList>
            <person name="Li F."/>
        </authorList>
    </citation>
    <scope>NUCLEOTIDE SEQUENCE</scope>
    <source>
        <strain evidence="1">MQZ15Z-1</strain>
    </source>
</reference>
<comment type="caution">
    <text evidence="1">The sequence shown here is derived from an EMBL/GenBank/DDBJ whole genome shotgun (WGS) entry which is preliminary data.</text>
</comment>
<evidence type="ECO:0000313" key="2">
    <source>
        <dbReference type="Proteomes" id="UP001151088"/>
    </source>
</evidence>
<sequence length="71" mass="7839">MDLEAHILSIVSRSRGGLTAESVAIAYAKDMEGEIRSILDKLARDGLVNKNRGADQATYHKLVATRRVETR</sequence>